<organism evidence="2 3">
    <name type="scientific">Planomonospora corallina</name>
    <dbReference type="NCBI Taxonomy" id="1806052"/>
    <lineage>
        <taxon>Bacteria</taxon>
        <taxon>Bacillati</taxon>
        <taxon>Actinomycetota</taxon>
        <taxon>Actinomycetes</taxon>
        <taxon>Streptosporangiales</taxon>
        <taxon>Streptosporangiaceae</taxon>
        <taxon>Planomonospora</taxon>
    </lineage>
</organism>
<dbReference type="Proteomes" id="UP001595850">
    <property type="component" value="Unassembled WGS sequence"/>
</dbReference>
<gene>
    <name evidence="2" type="ORF">ACFOWE_07650</name>
</gene>
<evidence type="ECO:0000256" key="1">
    <source>
        <dbReference type="SAM" id="MobiDB-lite"/>
    </source>
</evidence>
<evidence type="ECO:0008006" key="4">
    <source>
        <dbReference type="Google" id="ProtNLM"/>
    </source>
</evidence>
<protein>
    <recommendedName>
        <fullName evidence="4">Pentapeptide repeat-containing protein</fullName>
    </recommendedName>
</protein>
<feature type="compositionally biased region" description="Basic and acidic residues" evidence="1">
    <location>
        <begin position="37"/>
        <end position="48"/>
    </location>
</feature>
<reference evidence="3" key="1">
    <citation type="journal article" date="2019" name="Int. J. Syst. Evol. Microbiol.">
        <title>The Global Catalogue of Microorganisms (GCM) 10K type strain sequencing project: providing services to taxonomists for standard genome sequencing and annotation.</title>
        <authorList>
            <consortium name="The Broad Institute Genomics Platform"/>
            <consortium name="The Broad Institute Genome Sequencing Center for Infectious Disease"/>
            <person name="Wu L."/>
            <person name="Ma J."/>
        </authorList>
    </citation>
    <scope>NUCLEOTIDE SEQUENCE [LARGE SCALE GENOMIC DNA]</scope>
    <source>
        <strain evidence="3">TBRC 4489</strain>
    </source>
</reference>
<accession>A0ABV8I533</accession>
<feature type="region of interest" description="Disordered" evidence="1">
    <location>
        <begin position="1"/>
        <end position="75"/>
    </location>
</feature>
<sequence length="75" mass="7748">MLTGTALTGTELTGTALTGTELTGTAPASAVPPCADGLRRRGRDEPHGLRRIRRRRAGPAVRISPPPDGPAAHGR</sequence>
<keyword evidence="3" id="KW-1185">Reference proteome</keyword>
<dbReference type="EMBL" id="JBHSBM010000011">
    <property type="protein sequence ID" value="MFC4058165.1"/>
    <property type="molecule type" value="Genomic_DNA"/>
</dbReference>
<name>A0ABV8I533_9ACTN</name>
<evidence type="ECO:0000313" key="2">
    <source>
        <dbReference type="EMBL" id="MFC4058165.1"/>
    </source>
</evidence>
<dbReference type="RefSeq" id="WP_377286356.1">
    <property type="nucleotide sequence ID" value="NZ_JBHSBM010000011.1"/>
</dbReference>
<proteinExistence type="predicted"/>
<evidence type="ECO:0000313" key="3">
    <source>
        <dbReference type="Proteomes" id="UP001595850"/>
    </source>
</evidence>
<comment type="caution">
    <text evidence="2">The sequence shown here is derived from an EMBL/GenBank/DDBJ whole genome shotgun (WGS) entry which is preliminary data.</text>
</comment>
<feature type="compositionally biased region" description="Low complexity" evidence="1">
    <location>
        <begin position="1"/>
        <end position="26"/>
    </location>
</feature>